<evidence type="ECO:0000313" key="2">
    <source>
        <dbReference type="EMBL" id="GAA4085906.1"/>
    </source>
</evidence>
<organism evidence="2 3">
    <name type="scientific">Mucilaginibacter panaciglaebae</name>
    <dbReference type="NCBI Taxonomy" id="502331"/>
    <lineage>
        <taxon>Bacteria</taxon>
        <taxon>Pseudomonadati</taxon>
        <taxon>Bacteroidota</taxon>
        <taxon>Sphingobacteriia</taxon>
        <taxon>Sphingobacteriales</taxon>
        <taxon>Sphingobacteriaceae</taxon>
        <taxon>Mucilaginibacter</taxon>
    </lineage>
</organism>
<dbReference type="Proteomes" id="UP001500841">
    <property type="component" value="Unassembled WGS sequence"/>
</dbReference>
<dbReference type="EMBL" id="BAABCV010000001">
    <property type="protein sequence ID" value="GAA4085906.1"/>
    <property type="molecule type" value="Genomic_DNA"/>
</dbReference>
<name>A0ABP7WDN5_9SPHI</name>
<proteinExistence type="predicted"/>
<keyword evidence="3" id="KW-1185">Reference proteome</keyword>
<reference evidence="3" key="1">
    <citation type="journal article" date="2019" name="Int. J. Syst. Evol. Microbiol.">
        <title>The Global Catalogue of Microorganisms (GCM) 10K type strain sequencing project: providing services to taxonomists for standard genome sequencing and annotation.</title>
        <authorList>
            <consortium name="The Broad Institute Genomics Platform"/>
            <consortium name="The Broad Institute Genome Sequencing Center for Infectious Disease"/>
            <person name="Wu L."/>
            <person name="Ma J."/>
        </authorList>
    </citation>
    <scope>NUCLEOTIDE SEQUENCE [LARGE SCALE GENOMIC DNA]</scope>
    <source>
        <strain evidence="3">JCM 17085</strain>
    </source>
</reference>
<dbReference type="InterPro" id="IPR043781">
    <property type="entry name" value="DUF5723"/>
</dbReference>
<evidence type="ECO:0000259" key="1">
    <source>
        <dbReference type="Pfam" id="PF18990"/>
    </source>
</evidence>
<comment type="caution">
    <text evidence="2">The sequence shown here is derived from an EMBL/GenBank/DDBJ whole genome shotgun (WGS) entry which is preliminary data.</text>
</comment>
<protein>
    <recommendedName>
        <fullName evidence="1">DUF5723 domain-containing protein</fullName>
    </recommendedName>
</protein>
<accession>A0ABP7WDN5</accession>
<gene>
    <name evidence="2" type="ORF">GCM10022392_03520</name>
</gene>
<sequence>MYDSFENPSQRAFIPDTSKQIAFNFFIPNLNANFFVAGNGQQALKTRAFHSYYNTANLVTGQGAYNHLNANFNDYTIMLKVFTSENGDQEMGLALNTRFEGRAIATDETISFFNGFTKFPQDVYANVFNSNYKSQVYHQLSFTYREQIDKRTAIGFKLSALAGIDYHQLNITQSSATFNKTADQARLALQGSYRANSNKDESNFDQIFPIFINPGASVSFGLTYFDESGFKWQGNIKNLGFIHWGSKSNTNTFNGSALINNFSSADRESIIEHSIDSLTQGGQRKHGFITPTNGLLELSINRTYWLDDEGHIKFTPTLIGSKELFYNGFTAALVAPIQLGKHNLALTSSYNELKLFNLGFQYMKKSDDAEFFIGSERLFATGSFLNAAFKSGSQGTMSQAKTPPTAFTGMDFYIGASLKFGPLIERKMNSSGIAPAGDKGFFGKLWDGLFGKSDPNY</sequence>
<dbReference type="Pfam" id="PF18990">
    <property type="entry name" value="DUF5723"/>
    <property type="match status" value="1"/>
</dbReference>
<evidence type="ECO:0000313" key="3">
    <source>
        <dbReference type="Proteomes" id="UP001500841"/>
    </source>
</evidence>
<feature type="domain" description="DUF5723" evidence="1">
    <location>
        <begin position="26"/>
        <end position="373"/>
    </location>
</feature>